<dbReference type="InterPro" id="IPR053772">
    <property type="entry name" value="At1g61320/At1g61330-like"/>
</dbReference>
<dbReference type="SUPFAM" id="SSF52047">
    <property type="entry name" value="RNI-like"/>
    <property type="match status" value="1"/>
</dbReference>
<dbReference type="AlphaFoldDB" id="A0A803MSV5"/>
<sequence>AAVVGGECSPAPVAAAAFVSIPCLRTHGGENLLETARSSSDVVDSWIKFALEKHAKRLILDLGYGCFNTYPKYALRAQLFSNCNLSCLTTLHLKSIVVTGEVLGYMLSCFPLLQVLHLHGLSLVELKIAGPSPNLRCLVIKDCWFMRYLEVHAVNLKSFGYCGPNILKYFKEVPCLVEADVDEVFLVKNICQFSSCFSLLELLSLNLPPQRLKWMHEYFPKLPKFIKLRWLKLSTTVDNVDVCLSHCTKLLKASPSLQRFVLKLKVFGKINSDIKIRRRETIYQHKQLKVIEFIGFRGCAKYAKLVQRLLAKLPSLEKVVVDPQPVSPVHKGYGEWDLEKTIATAQLLHKSFSPAAKLVISRNKTPDVQRRIFVKMGAAHEE</sequence>
<keyword evidence="3" id="KW-1185">Reference proteome</keyword>
<organism evidence="2 3">
    <name type="scientific">Chenopodium quinoa</name>
    <name type="common">Quinoa</name>
    <dbReference type="NCBI Taxonomy" id="63459"/>
    <lineage>
        <taxon>Eukaryota</taxon>
        <taxon>Viridiplantae</taxon>
        <taxon>Streptophyta</taxon>
        <taxon>Embryophyta</taxon>
        <taxon>Tracheophyta</taxon>
        <taxon>Spermatophyta</taxon>
        <taxon>Magnoliopsida</taxon>
        <taxon>eudicotyledons</taxon>
        <taxon>Gunneridae</taxon>
        <taxon>Pentapetalae</taxon>
        <taxon>Caryophyllales</taxon>
        <taxon>Chenopodiaceae</taxon>
        <taxon>Chenopodioideae</taxon>
        <taxon>Atripliceae</taxon>
        <taxon>Chenopodium</taxon>
    </lineage>
</organism>
<evidence type="ECO:0000259" key="1">
    <source>
        <dbReference type="Pfam" id="PF23622"/>
    </source>
</evidence>
<evidence type="ECO:0000313" key="3">
    <source>
        <dbReference type="Proteomes" id="UP000596660"/>
    </source>
</evidence>
<dbReference type="Gene3D" id="3.80.10.10">
    <property type="entry name" value="Ribonuclease Inhibitor"/>
    <property type="match status" value="1"/>
</dbReference>
<dbReference type="EnsemblPlants" id="AUR62034656-RA">
    <property type="protein sequence ID" value="AUR62034656-RA:cds"/>
    <property type="gene ID" value="AUR62034656"/>
</dbReference>
<dbReference type="InterPro" id="IPR032675">
    <property type="entry name" value="LRR_dom_sf"/>
</dbReference>
<reference evidence="2" key="2">
    <citation type="submission" date="2021-03" db="UniProtKB">
        <authorList>
            <consortium name="EnsemblPlants"/>
        </authorList>
    </citation>
    <scope>IDENTIFICATION</scope>
</reference>
<dbReference type="InterPro" id="IPR055357">
    <property type="entry name" value="LRR_At1g61320_AtMIF1"/>
</dbReference>
<evidence type="ECO:0000313" key="2">
    <source>
        <dbReference type="EnsemblPlants" id="AUR62034656-RA:cds"/>
    </source>
</evidence>
<protein>
    <recommendedName>
        <fullName evidence="1">At1g61320/AtMIF1 LRR domain-containing protein</fullName>
    </recommendedName>
</protein>
<dbReference type="OMA" id="GHTIDEF"/>
<accession>A0A803MSV5</accession>
<dbReference type="Gramene" id="AUR62034656-RA">
    <property type="protein sequence ID" value="AUR62034656-RA:cds"/>
    <property type="gene ID" value="AUR62034656"/>
</dbReference>
<name>A0A803MSV5_CHEQI</name>
<dbReference type="Proteomes" id="UP000596660">
    <property type="component" value="Unplaced"/>
</dbReference>
<reference evidence="2" key="1">
    <citation type="journal article" date="2017" name="Nature">
        <title>The genome of Chenopodium quinoa.</title>
        <authorList>
            <person name="Jarvis D.E."/>
            <person name="Ho Y.S."/>
            <person name="Lightfoot D.J."/>
            <person name="Schmoeckel S.M."/>
            <person name="Li B."/>
            <person name="Borm T.J.A."/>
            <person name="Ohyanagi H."/>
            <person name="Mineta K."/>
            <person name="Michell C.T."/>
            <person name="Saber N."/>
            <person name="Kharbatia N.M."/>
            <person name="Rupper R.R."/>
            <person name="Sharp A.R."/>
            <person name="Dally N."/>
            <person name="Boughton B.A."/>
            <person name="Woo Y.H."/>
            <person name="Gao G."/>
            <person name="Schijlen E.G.W.M."/>
            <person name="Guo X."/>
            <person name="Momin A.A."/>
            <person name="Negrao S."/>
            <person name="Al-Babili S."/>
            <person name="Gehring C."/>
            <person name="Roessner U."/>
            <person name="Jung C."/>
            <person name="Murphy K."/>
            <person name="Arold S.T."/>
            <person name="Gojobori T."/>
            <person name="van der Linden C.G."/>
            <person name="van Loo E.N."/>
            <person name="Jellen E.N."/>
            <person name="Maughan P.J."/>
            <person name="Tester M."/>
        </authorList>
    </citation>
    <scope>NUCLEOTIDE SEQUENCE [LARGE SCALE GENOMIC DNA]</scope>
    <source>
        <strain evidence="2">cv. PI 614886</strain>
    </source>
</reference>
<feature type="domain" description="At1g61320/AtMIF1 LRR" evidence="1">
    <location>
        <begin position="85"/>
        <end position="323"/>
    </location>
</feature>
<proteinExistence type="predicted"/>
<dbReference type="PANTHER" id="PTHR34145:SF68">
    <property type="entry name" value="FBD DOMAIN-CONTAINING PROTEIN"/>
    <property type="match status" value="1"/>
</dbReference>
<dbReference type="PANTHER" id="PTHR34145">
    <property type="entry name" value="OS02G0105600 PROTEIN"/>
    <property type="match status" value="1"/>
</dbReference>
<dbReference type="Pfam" id="PF23622">
    <property type="entry name" value="LRR_At1g61320_AtMIF1"/>
    <property type="match status" value="1"/>
</dbReference>